<proteinExistence type="predicted"/>
<reference evidence="1" key="2">
    <citation type="journal article" date="2015" name="Fish Shellfish Immunol.">
        <title>Early steps in the European eel (Anguilla anguilla)-Vibrio vulnificus interaction in the gills: Role of the RtxA13 toxin.</title>
        <authorList>
            <person name="Callol A."/>
            <person name="Pajuelo D."/>
            <person name="Ebbesson L."/>
            <person name="Teles M."/>
            <person name="MacKenzie S."/>
            <person name="Amaro C."/>
        </authorList>
    </citation>
    <scope>NUCLEOTIDE SEQUENCE</scope>
</reference>
<organism evidence="1">
    <name type="scientific">Anguilla anguilla</name>
    <name type="common">European freshwater eel</name>
    <name type="synonym">Muraena anguilla</name>
    <dbReference type="NCBI Taxonomy" id="7936"/>
    <lineage>
        <taxon>Eukaryota</taxon>
        <taxon>Metazoa</taxon>
        <taxon>Chordata</taxon>
        <taxon>Craniata</taxon>
        <taxon>Vertebrata</taxon>
        <taxon>Euteleostomi</taxon>
        <taxon>Actinopterygii</taxon>
        <taxon>Neopterygii</taxon>
        <taxon>Teleostei</taxon>
        <taxon>Anguilliformes</taxon>
        <taxon>Anguillidae</taxon>
        <taxon>Anguilla</taxon>
    </lineage>
</organism>
<sequence length="99" mass="11566">MPWIKTFPYHKPTKSKGGYVELLQIYEAKTKLCLQIYPKCPNYALLQINIIHVFHRKSTVPSQETHRCIIFKWEPQALPQHSGPKYPGVQNHIQNSLPK</sequence>
<evidence type="ECO:0000313" key="1">
    <source>
        <dbReference type="EMBL" id="JAH01448.1"/>
    </source>
</evidence>
<dbReference type="AlphaFoldDB" id="A0A0E9PC83"/>
<name>A0A0E9PC83_ANGAN</name>
<dbReference type="EMBL" id="GBXM01107129">
    <property type="protein sequence ID" value="JAH01448.1"/>
    <property type="molecule type" value="Transcribed_RNA"/>
</dbReference>
<protein>
    <submittedName>
        <fullName evidence="1">Uncharacterized protein</fullName>
    </submittedName>
</protein>
<accession>A0A0E9PC83</accession>
<reference evidence="1" key="1">
    <citation type="submission" date="2014-11" db="EMBL/GenBank/DDBJ databases">
        <authorList>
            <person name="Amaro Gonzalez C."/>
        </authorList>
    </citation>
    <scope>NUCLEOTIDE SEQUENCE</scope>
</reference>